<feature type="transmembrane region" description="Helical" evidence="19">
    <location>
        <begin position="31"/>
        <end position="52"/>
    </location>
</feature>
<sequence>MNSFFLALQFLTRLPIPYETDFNEVEAGRSLTWFPLISGLMGLIVGYIQSIIFPTAPEISGFVALIALYLLNGGLHLDGLADTADGFLSYRNREETLRIMHDSTIGTYGVVALVFLLLGEYSVFSSTKIGAVYLAIFVASARMGVLFSIHFFPSATSSKLGDFFKRRGEAKVYALQWIILSAFIFIFSKPWMIIFPVLALLFSYAFSRLSVKKIGGVSGDVYGAIMELSTLLLLLIYGGWTA</sequence>
<dbReference type="EMBL" id="CAIJCS010000014">
    <property type="protein sequence ID" value="CAC9925353.1"/>
    <property type="molecule type" value="Genomic_DNA"/>
</dbReference>
<evidence type="ECO:0000256" key="13">
    <source>
        <dbReference type="ARBA" id="ARBA00023136"/>
    </source>
</evidence>
<dbReference type="GO" id="GO:0008818">
    <property type="term" value="F:cobalamin 5'-phosphate synthase activity"/>
    <property type="evidence" value="ECO:0007669"/>
    <property type="project" value="UniProtKB-UniRule"/>
</dbReference>
<evidence type="ECO:0000256" key="8">
    <source>
        <dbReference type="ARBA" id="ARBA00022573"/>
    </source>
</evidence>
<dbReference type="RefSeq" id="WP_180498925.1">
    <property type="nucleotide sequence ID" value="NZ_CAIJCS010000014.1"/>
</dbReference>
<evidence type="ECO:0000256" key="19">
    <source>
        <dbReference type="HAMAP-Rule" id="MF_00719"/>
    </source>
</evidence>
<feature type="transmembrane region" description="Helical" evidence="19">
    <location>
        <begin position="131"/>
        <end position="152"/>
    </location>
</feature>
<organism evidence="20 21">
    <name type="scientific">Aedoeadaptatus nemausensis</name>
    <dbReference type="NCBI Taxonomy" id="2582829"/>
    <lineage>
        <taxon>Bacteria</taxon>
        <taxon>Bacillati</taxon>
        <taxon>Bacillota</taxon>
        <taxon>Tissierellia</taxon>
        <taxon>Tissierellales</taxon>
        <taxon>Peptoniphilaceae</taxon>
        <taxon>Aedoeadaptatus</taxon>
    </lineage>
</organism>
<evidence type="ECO:0000256" key="2">
    <source>
        <dbReference type="ARBA" id="ARBA00004651"/>
    </source>
</evidence>
<keyword evidence="9 19" id="KW-0808">Transferase</keyword>
<keyword evidence="21" id="KW-1185">Reference proteome</keyword>
<name>A0A6V6Y025_9FIRM</name>
<evidence type="ECO:0000256" key="10">
    <source>
        <dbReference type="ARBA" id="ARBA00022692"/>
    </source>
</evidence>
<comment type="subcellular location">
    <subcellularLocation>
        <location evidence="2 19">Cell membrane</location>
        <topology evidence="2 19">Multi-pass membrane protein</topology>
    </subcellularLocation>
</comment>
<dbReference type="UniPathway" id="UPA00148">
    <property type="reaction ID" value="UER00238"/>
</dbReference>
<comment type="pathway">
    <text evidence="3 19">Cofactor biosynthesis; adenosylcobalamin biosynthesis; adenosylcobalamin from cob(II)yrinate a,c-diamide: step 7/7.</text>
</comment>
<dbReference type="PANTHER" id="PTHR34148:SF1">
    <property type="entry name" value="ADENOSYLCOBINAMIDE-GDP RIBAZOLETRANSFERASE"/>
    <property type="match status" value="1"/>
</dbReference>
<evidence type="ECO:0000256" key="1">
    <source>
        <dbReference type="ARBA" id="ARBA00001946"/>
    </source>
</evidence>
<evidence type="ECO:0000256" key="5">
    <source>
        <dbReference type="ARBA" id="ARBA00013200"/>
    </source>
</evidence>
<evidence type="ECO:0000256" key="15">
    <source>
        <dbReference type="ARBA" id="ARBA00032605"/>
    </source>
</evidence>
<keyword evidence="13 19" id="KW-0472">Membrane</keyword>
<feature type="transmembrane region" description="Helical" evidence="19">
    <location>
        <begin position="221"/>
        <end position="240"/>
    </location>
</feature>
<evidence type="ECO:0000256" key="18">
    <source>
        <dbReference type="ARBA" id="ARBA00049504"/>
    </source>
</evidence>
<comment type="cofactor">
    <cofactor evidence="1 19">
        <name>Mg(2+)</name>
        <dbReference type="ChEBI" id="CHEBI:18420"/>
    </cofactor>
</comment>
<keyword evidence="7 19" id="KW-1003">Cell membrane</keyword>
<keyword evidence="12 19" id="KW-1133">Transmembrane helix</keyword>
<evidence type="ECO:0000313" key="21">
    <source>
        <dbReference type="Proteomes" id="UP000586454"/>
    </source>
</evidence>
<dbReference type="Proteomes" id="UP000586454">
    <property type="component" value="Unassembled WGS sequence"/>
</dbReference>
<dbReference type="InterPro" id="IPR003805">
    <property type="entry name" value="CobS"/>
</dbReference>
<evidence type="ECO:0000256" key="11">
    <source>
        <dbReference type="ARBA" id="ARBA00022842"/>
    </source>
</evidence>
<dbReference type="AlphaFoldDB" id="A0A6V6Y025"/>
<keyword evidence="10 19" id="KW-0812">Transmembrane</keyword>
<evidence type="ECO:0000256" key="14">
    <source>
        <dbReference type="ARBA" id="ARBA00025228"/>
    </source>
</evidence>
<dbReference type="PANTHER" id="PTHR34148">
    <property type="entry name" value="ADENOSYLCOBINAMIDE-GDP RIBAZOLETRANSFERASE"/>
    <property type="match status" value="1"/>
</dbReference>
<dbReference type="GO" id="GO:0009236">
    <property type="term" value="P:cobalamin biosynthetic process"/>
    <property type="evidence" value="ECO:0007669"/>
    <property type="project" value="UniProtKB-UniRule"/>
</dbReference>
<evidence type="ECO:0000313" key="20">
    <source>
        <dbReference type="EMBL" id="CAC9925353.1"/>
    </source>
</evidence>
<evidence type="ECO:0000256" key="12">
    <source>
        <dbReference type="ARBA" id="ARBA00022989"/>
    </source>
</evidence>
<evidence type="ECO:0000256" key="4">
    <source>
        <dbReference type="ARBA" id="ARBA00010561"/>
    </source>
</evidence>
<feature type="transmembrane region" description="Helical" evidence="19">
    <location>
        <begin position="59"/>
        <end position="77"/>
    </location>
</feature>
<keyword evidence="11 19" id="KW-0460">Magnesium</keyword>
<dbReference type="Pfam" id="PF02654">
    <property type="entry name" value="CobS"/>
    <property type="match status" value="1"/>
</dbReference>
<keyword evidence="8 19" id="KW-0169">Cobalamin biosynthesis</keyword>
<reference evidence="20 21" key="1">
    <citation type="submission" date="2020-06" db="EMBL/GenBank/DDBJ databases">
        <authorList>
            <person name="Criscuolo A."/>
        </authorList>
    </citation>
    <scope>NUCLEOTIDE SEQUENCE [LARGE SCALE GENOMIC DNA]</scope>
    <source>
        <strain evidence="20">1804121828</strain>
    </source>
</reference>
<comment type="catalytic activity">
    <reaction evidence="17 19">
        <text>alpha-ribazole + adenosylcob(III)inamide-GDP = adenosylcob(III)alamin + GMP + H(+)</text>
        <dbReference type="Rhea" id="RHEA:16049"/>
        <dbReference type="ChEBI" id="CHEBI:10329"/>
        <dbReference type="ChEBI" id="CHEBI:15378"/>
        <dbReference type="ChEBI" id="CHEBI:18408"/>
        <dbReference type="ChEBI" id="CHEBI:58115"/>
        <dbReference type="ChEBI" id="CHEBI:60487"/>
        <dbReference type="EC" id="2.7.8.26"/>
    </reaction>
</comment>
<dbReference type="HAMAP" id="MF_00719">
    <property type="entry name" value="CobS"/>
    <property type="match status" value="1"/>
</dbReference>
<dbReference type="EC" id="2.7.8.26" evidence="5 19"/>
<evidence type="ECO:0000256" key="17">
    <source>
        <dbReference type="ARBA" id="ARBA00048623"/>
    </source>
</evidence>
<feature type="transmembrane region" description="Helical" evidence="19">
    <location>
        <begin position="97"/>
        <end position="119"/>
    </location>
</feature>
<protein>
    <recommendedName>
        <fullName evidence="6 19">Adenosylcobinamide-GDP ribazoletransferase</fullName>
        <ecNumber evidence="5 19">2.7.8.26</ecNumber>
    </recommendedName>
    <alternativeName>
        <fullName evidence="16 19">Cobalamin synthase</fullName>
    </alternativeName>
    <alternativeName>
        <fullName evidence="15 19">Cobalamin-5'-phosphate synthase</fullName>
    </alternativeName>
</protein>
<evidence type="ECO:0000256" key="9">
    <source>
        <dbReference type="ARBA" id="ARBA00022679"/>
    </source>
</evidence>
<evidence type="ECO:0000256" key="16">
    <source>
        <dbReference type="ARBA" id="ARBA00032853"/>
    </source>
</evidence>
<gene>
    <name evidence="19" type="primary">cobS</name>
    <name evidence="20" type="ORF">PEPNEM18_00517</name>
</gene>
<comment type="caution">
    <text evidence="20">The sequence shown here is derived from an EMBL/GenBank/DDBJ whole genome shotgun (WGS) entry which is preliminary data.</text>
</comment>
<dbReference type="GO" id="GO:0051073">
    <property type="term" value="F:adenosylcobinamide-GDP ribazoletransferase activity"/>
    <property type="evidence" value="ECO:0007669"/>
    <property type="project" value="UniProtKB-UniRule"/>
</dbReference>
<dbReference type="NCBIfam" id="TIGR00317">
    <property type="entry name" value="cobS"/>
    <property type="match status" value="1"/>
</dbReference>
<feature type="transmembrane region" description="Helical" evidence="19">
    <location>
        <begin position="172"/>
        <end position="201"/>
    </location>
</feature>
<dbReference type="GO" id="GO:0005886">
    <property type="term" value="C:plasma membrane"/>
    <property type="evidence" value="ECO:0007669"/>
    <property type="project" value="UniProtKB-SubCell"/>
</dbReference>
<evidence type="ECO:0000256" key="3">
    <source>
        <dbReference type="ARBA" id="ARBA00004663"/>
    </source>
</evidence>
<evidence type="ECO:0000256" key="6">
    <source>
        <dbReference type="ARBA" id="ARBA00015850"/>
    </source>
</evidence>
<comment type="catalytic activity">
    <reaction evidence="18 19">
        <text>alpha-ribazole 5'-phosphate + adenosylcob(III)inamide-GDP = adenosylcob(III)alamin 5'-phosphate + GMP + H(+)</text>
        <dbReference type="Rhea" id="RHEA:23560"/>
        <dbReference type="ChEBI" id="CHEBI:15378"/>
        <dbReference type="ChEBI" id="CHEBI:57918"/>
        <dbReference type="ChEBI" id="CHEBI:58115"/>
        <dbReference type="ChEBI" id="CHEBI:60487"/>
        <dbReference type="ChEBI" id="CHEBI:60493"/>
        <dbReference type="EC" id="2.7.8.26"/>
    </reaction>
</comment>
<comment type="function">
    <text evidence="14 19">Joins adenosylcobinamide-GDP and alpha-ribazole to generate adenosylcobalamin (Ado-cobalamin). Also synthesizes adenosylcobalamin 5'-phosphate from adenosylcobinamide-GDP and alpha-ribazole 5'-phosphate.</text>
</comment>
<accession>A0A6V6Y025</accession>
<evidence type="ECO:0000256" key="7">
    <source>
        <dbReference type="ARBA" id="ARBA00022475"/>
    </source>
</evidence>
<proteinExistence type="inferred from homology"/>
<comment type="similarity">
    <text evidence="4 19">Belongs to the CobS family.</text>
</comment>